<sequence length="794" mass="88399">MIKSYFKIAWRNLSKHKVFSMINIFGLAIGIASFWVIALYVTDELSYDHFNTKADRIFRVTQHGTWNGGKFDLAITSAPYAAALKNDFPEVENTVRINEDASGRISYGDKQLNTEGVVFADNSIFDVFTYHFLSGDPKTALLKPQSIVLTKSLAIRIFGNVEDALNKTIYFENNYPNLVSGVIDDVPANSHLTFTALRSFTAGYTESWGSADLYTYVLLKNHDDYRKIEARTPEFYNKYLKKDMANVHFKMELQPLTDIHLHSKLDYDTTNGSITYVYIFTVIGLLILAIAIINYVNLATARSSIRVKEIGVRKVIGSGRGQLMLLFFAESILLAALATGMAVVLVQLVLPFFNQLSGKSLVLMQFGTWQTVSLFTAFAIITGALSGIYPALFLSGFKTIPAMKGQMGNQASTVLFRKSLVVFQFVITMVMITGSCVIYSQLHYVLNKDLGFNKDQVLTFHIHNKATRAKVDAIKQQLVQNPLIQSAGVAGNPIGNNDLGTRDFNVDVNGNSGPDTKLVQNLQVDEDFIPTMQIKVAQGRNFDPNIATDKTDAIIINETLAKEMGWKNPVGKRVRTDVNNGVVISKTIVGVIKDFNTYSLQHKISPMVLTQPVETKDADNLYVRINKNNVKGALQAITEVYNTFDSDKPEFHFLDQNFARNYQSEQKQGSLLLIFTVLAISIACLGLFGLVTFTAQQRNKEIGIRKILGASVTNIVNMLSKDLIKLVIIAAVIASPLAWWAMQTWLQGFAYRIHIQLWMFAMASGVAILIAFATISFQSVRSALANPVKSLRNE</sequence>
<dbReference type="InterPro" id="IPR050250">
    <property type="entry name" value="Macrolide_Exporter_MacB"/>
</dbReference>
<accession>A0ABY7TE21</accession>
<dbReference type="EMBL" id="CP117167">
    <property type="protein sequence ID" value="WCT13872.1"/>
    <property type="molecule type" value="Genomic_DNA"/>
</dbReference>
<feature type="transmembrane region" description="Helical" evidence="6">
    <location>
        <begin position="276"/>
        <end position="296"/>
    </location>
</feature>
<dbReference type="Pfam" id="PF02687">
    <property type="entry name" value="FtsX"/>
    <property type="match status" value="2"/>
</dbReference>
<feature type="domain" description="ABC3 transporter permease C-terminal" evidence="7">
    <location>
        <begin position="674"/>
        <end position="780"/>
    </location>
</feature>
<reference evidence="9 10" key="1">
    <citation type="submission" date="2023-02" db="EMBL/GenBank/DDBJ databases">
        <title>Genome sequence of Mucilaginibacter jinjuensis strain KACC 16571.</title>
        <authorList>
            <person name="Kim S."/>
            <person name="Heo J."/>
            <person name="Kwon S.-W."/>
        </authorList>
    </citation>
    <scope>NUCLEOTIDE SEQUENCE [LARGE SCALE GENOMIC DNA]</scope>
    <source>
        <strain evidence="9 10">KACC 16571</strain>
    </source>
</reference>
<keyword evidence="5 6" id="KW-0472">Membrane</keyword>
<dbReference type="RefSeq" id="WP_273632176.1">
    <property type="nucleotide sequence ID" value="NZ_CP117167.1"/>
</dbReference>
<feature type="domain" description="ABC3 transporter permease C-terminal" evidence="7">
    <location>
        <begin position="282"/>
        <end position="395"/>
    </location>
</feature>
<protein>
    <submittedName>
        <fullName evidence="9">ABC transporter permease</fullName>
    </submittedName>
</protein>
<comment type="subcellular location">
    <subcellularLocation>
        <location evidence="1">Cell membrane</location>
        <topology evidence="1">Multi-pass membrane protein</topology>
    </subcellularLocation>
</comment>
<evidence type="ECO:0000313" key="9">
    <source>
        <dbReference type="EMBL" id="WCT13872.1"/>
    </source>
</evidence>
<keyword evidence="4 6" id="KW-1133">Transmembrane helix</keyword>
<keyword evidence="3 6" id="KW-0812">Transmembrane</keyword>
<feature type="transmembrane region" description="Helical" evidence="6">
    <location>
        <begin position="373"/>
        <end position="394"/>
    </location>
</feature>
<dbReference type="Pfam" id="PF12704">
    <property type="entry name" value="MacB_PCD"/>
    <property type="match status" value="2"/>
</dbReference>
<dbReference type="Proteomes" id="UP001216139">
    <property type="component" value="Chromosome"/>
</dbReference>
<feature type="transmembrane region" description="Helical" evidence="6">
    <location>
        <begin position="323"/>
        <end position="353"/>
    </location>
</feature>
<evidence type="ECO:0000256" key="5">
    <source>
        <dbReference type="ARBA" id="ARBA00023136"/>
    </source>
</evidence>
<evidence type="ECO:0000259" key="8">
    <source>
        <dbReference type="Pfam" id="PF12704"/>
    </source>
</evidence>
<evidence type="ECO:0000256" key="1">
    <source>
        <dbReference type="ARBA" id="ARBA00004651"/>
    </source>
</evidence>
<feature type="domain" description="MacB-like periplasmic core" evidence="8">
    <location>
        <begin position="509"/>
        <end position="636"/>
    </location>
</feature>
<dbReference type="InterPro" id="IPR003838">
    <property type="entry name" value="ABC3_permease_C"/>
</dbReference>
<feature type="transmembrane region" description="Helical" evidence="6">
    <location>
        <begin position="21"/>
        <end position="41"/>
    </location>
</feature>
<evidence type="ECO:0000256" key="6">
    <source>
        <dbReference type="SAM" id="Phobius"/>
    </source>
</evidence>
<gene>
    <name evidence="9" type="ORF">PQO05_07995</name>
</gene>
<dbReference type="InterPro" id="IPR025857">
    <property type="entry name" value="MacB_PCD"/>
</dbReference>
<keyword evidence="10" id="KW-1185">Reference proteome</keyword>
<evidence type="ECO:0000259" key="7">
    <source>
        <dbReference type="Pfam" id="PF02687"/>
    </source>
</evidence>
<feature type="transmembrane region" description="Helical" evidence="6">
    <location>
        <begin position="415"/>
        <end position="440"/>
    </location>
</feature>
<keyword evidence="2" id="KW-1003">Cell membrane</keyword>
<dbReference type="PANTHER" id="PTHR30572:SF18">
    <property type="entry name" value="ABC-TYPE MACROLIDE FAMILY EXPORT SYSTEM PERMEASE COMPONENT 2"/>
    <property type="match status" value="1"/>
</dbReference>
<feature type="transmembrane region" description="Helical" evidence="6">
    <location>
        <begin position="753"/>
        <end position="775"/>
    </location>
</feature>
<evidence type="ECO:0000256" key="3">
    <source>
        <dbReference type="ARBA" id="ARBA00022692"/>
    </source>
</evidence>
<proteinExistence type="predicted"/>
<evidence type="ECO:0000313" key="10">
    <source>
        <dbReference type="Proteomes" id="UP001216139"/>
    </source>
</evidence>
<feature type="transmembrane region" description="Helical" evidence="6">
    <location>
        <begin position="671"/>
        <end position="695"/>
    </location>
</feature>
<organism evidence="9 10">
    <name type="scientific">Mucilaginibacter jinjuensis</name>
    <dbReference type="NCBI Taxonomy" id="1176721"/>
    <lineage>
        <taxon>Bacteria</taxon>
        <taxon>Pseudomonadati</taxon>
        <taxon>Bacteroidota</taxon>
        <taxon>Sphingobacteriia</taxon>
        <taxon>Sphingobacteriales</taxon>
        <taxon>Sphingobacteriaceae</taxon>
        <taxon>Mucilaginibacter</taxon>
    </lineage>
</organism>
<dbReference type="PANTHER" id="PTHR30572">
    <property type="entry name" value="MEMBRANE COMPONENT OF TRANSPORTER-RELATED"/>
    <property type="match status" value="1"/>
</dbReference>
<feature type="transmembrane region" description="Helical" evidence="6">
    <location>
        <begin position="723"/>
        <end position="741"/>
    </location>
</feature>
<evidence type="ECO:0000256" key="4">
    <source>
        <dbReference type="ARBA" id="ARBA00022989"/>
    </source>
</evidence>
<feature type="domain" description="MacB-like periplasmic core" evidence="8">
    <location>
        <begin position="20"/>
        <end position="231"/>
    </location>
</feature>
<name>A0ABY7TE21_9SPHI</name>
<evidence type="ECO:0000256" key="2">
    <source>
        <dbReference type="ARBA" id="ARBA00022475"/>
    </source>
</evidence>